<dbReference type="RefSeq" id="WP_261962891.1">
    <property type="nucleotide sequence ID" value="NZ_BAAAXA010000003.1"/>
</dbReference>
<dbReference type="GO" id="GO:0003677">
    <property type="term" value="F:DNA binding"/>
    <property type="evidence" value="ECO:0007669"/>
    <property type="project" value="UniProtKB-UniRule"/>
</dbReference>
<comment type="caution">
    <text evidence="7">The sequence shown here is derived from an EMBL/GenBank/DDBJ whole genome shotgun (WGS) entry which is preliminary data.</text>
</comment>
<dbReference type="InterPro" id="IPR005158">
    <property type="entry name" value="BTAD"/>
</dbReference>
<gene>
    <name evidence="7" type="ORF">GCM10017581_046600</name>
</gene>
<evidence type="ECO:0000256" key="2">
    <source>
        <dbReference type="ARBA" id="ARBA00023015"/>
    </source>
</evidence>
<keyword evidence="3 5" id="KW-0238">DNA-binding</keyword>
<sequence>MRYEILGPLRVVDTKGVTTISAPKIEVLLAALLIRADHLVAAEHLIGEIWGDQPPRRATAGLHVYISELRKFLTRTDRPEGRIQTRPPGYVLELRGDQTDVQEFLSLVDEGRSRLREHRLDEAMAALERALGLWRGAPLGDLLKGPSVEAFATWLSEVRMEATELLMDAQLQLGMHRQLVSRLFLLTAEHPLRESFYKQLMLALYRSDRTADALKVFQTARRTLHAELGLEPCRALQEVQRAILTADDRVLRDLVVTE</sequence>
<dbReference type="GO" id="GO:0006355">
    <property type="term" value="P:regulation of DNA-templated transcription"/>
    <property type="evidence" value="ECO:0007669"/>
    <property type="project" value="InterPro"/>
</dbReference>
<evidence type="ECO:0000256" key="4">
    <source>
        <dbReference type="ARBA" id="ARBA00023163"/>
    </source>
</evidence>
<dbReference type="PANTHER" id="PTHR35807">
    <property type="entry name" value="TRANSCRIPTIONAL REGULATOR REDD-RELATED"/>
    <property type="match status" value="1"/>
</dbReference>
<evidence type="ECO:0000256" key="5">
    <source>
        <dbReference type="PROSITE-ProRule" id="PRU01091"/>
    </source>
</evidence>
<dbReference type="Gene3D" id="1.10.10.10">
    <property type="entry name" value="Winged helix-like DNA-binding domain superfamily/Winged helix DNA-binding domain"/>
    <property type="match status" value="1"/>
</dbReference>
<dbReference type="SMART" id="SM01043">
    <property type="entry name" value="BTAD"/>
    <property type="match status" value="1"/>
</dbReference>
<feature type="domain" description="OmpR/PhoB-type" evidence="6">
    <location>
        <begin position="1"/>
        <end position="94"/>
    </location>
</feature>
<dbReference type="GO" id="GO:0000160">
    <property type="term" value="P:phosphorelay signal transduction system"/>
    <property type="evidence" value="ECO:0007669"/>
    <property type="project" value="InterPro"/>
</dbReference>
<keyword evidence="2" id="KW-0805">Transcription regulation</keyword>
<name>A0A9W6KJZ6_9ACTN</name>
<protein>
    <recommendedName>
        <fullName evidence="6">OmpR/PhoB-type domain-containing protein</fullName>
    </recommendedName>
</protein>
<dbReference type="PANTHER" id="PTHR35807:SF1">
    <property type="entry name" value="TRANSCRIPTIONAL REGULATOR REDD"/>
    <property type="match status" value="1"/>
</dbReference>
<comment type="similarity">
    <text evidence="1">Belongs to the AfsR/DnrI/RedD regulatory family.</text>
</comment>
<evidence type="ECO:0000313" key="8">
    <source>
        <dbReference type="Proteomes" id="UP001143480"/>
    </source>
</evidence>
<dbReference type="Proteomes" id="UP001143480">
    <property type="component" value="Unassembled WGS sequence"/>
</dbReference>
<dbReference type="EMBL" id="BSFP01000027">
    <property type="protein sequence ID" value="GLL02918.1"/>
    <property type="molecule type" value="Genomic_DNA"/>
</dbReference>
<accession>A0A9W6KJZ6</accession>
<dbReference type="PROSITE" id="PS51755">
    <property type="entry name" value="OMPR_PHOB"/>
    <property type="match status" value="1"/>
</dbReference>
<dbReference type="Gene3D" id="1.25.40.10">
    <property type="entry name" value="Tetratricopeptide repeat domain"/>
    <property type="match status" value="1"/>
</dbReference>
<keyword evidence="8" id="KW-1185">Reference proteome</keyword>
<reference evidence="7" key="2">
    <citation type="submission" date="2023-01" db="EMBL/GenBank/DDBJ databases">
        <authorList>
            <person name="Sun Q."/>
            <person name="Evtushenko L."/>
        </authorList>
    </citation>
    <scope>NUCLEOTIDE SEQUENCE</scope>
    <source>
        <strain evidence="7">VKM Ac-1321</strain>
    </source>
</reference>
<dbReference type="SUPFAM" id="SSF48452">
    <property type="entry name" value="TPR-like"/>
    <property type="match status" value="1"/>
</dbReference>
<evidence type="ECO:0000259" key="6">
    <source>
        <dbReference type="PROSITE" id="PS51755"/>
    </source>
</evidence>
<dbReference type="Pfam" id="PF00486">
    <property type="entry name" value="Trans_reg_C"/>
    <property type="match status" value="1"/>
</dbReference>
<reference evidence="7" key="1">
    <citation type="journal article" date="2014" name="Int. J. Syst. Evol. Microbiol.">
        <title>Complete genome sequence of Corynebacterium casei LMG S-19264T (=DSM 44701T), isolated from a smear-ripened cheese.</title>
        <authorList>
            <consortium name="US DOE Joint Genome Institute (JGI-PGF)"/>
            <person name="Walter F."/>
            <person name="Albersmeier A."/>
            <person name="Kalinowski J."/>
            <person name="Ruckert C."/>
        </authorList>
    </citation>
    <scope>NUCLEOTIDE SEQUENCE</scope>
    <source>
        <strain evidence="7">VKM Ac-1321</strain>
    </source>
</reference>
<organism evidence="7 8">
    <name type="scientific">Dactylosporangium matsuzakiense</name>
    <dbReference type="NCBI Taxonomy" id="53360"/>
    <lineage>
        <taxon>Bacteria</taxon>
        <taxon>Bacillati</taxon>
        <taxon>Actinomycetota</taxon>
        <taxon>Actinomycetes</taxon>
        <taxon>Micromonosporales</taxon>
        <taxon>Micromonosporaceae</taxon>
        <taxon>Dactylosporangium</taxon>
    </lineage>
</organism>
<dbReference type="CDD" id="cd15831">
    <property type="entry name" value="BTAD"/>
    <property type="match status" value="1"/>
</dbReference>
<feature type="DNA-binding region" description="OmpR/PhoB-type" evidence="5">
    <location>
        <begin position="1"/>
        <end position="94"/>
    </location>
</feature>
<keyword evidence="4" id="KW-0804">Transcription</keyword>
<evidence type="ECO:0000256" key="3">
    <source>
        <dbReference type="ARBA" id="ARBA00023125"/>
    </source>
</evidence>
<proteinExistence type="inferred from homology"/>
<dbReference type="InterPro" id="IPR011990">
    <property type="entry name" value="TPR-like_helical_dom_sf"/>
</dbReference>
<dbReference type="InterPro" id="IPR051677">
    <property type="entry name" value="AfsR-DnrI-RedD_regulator"/>
</dbReference>
<evidence type="ECO:0000313" key="7">
    <source>
        <dbReference type="EMBL" id="GLL02918.1"/>
    </source>
</evidence>
<dbReference type="SUPFAM" id="SSF46894">
    <property type="entry name" value="C-terminal effector domain of the bipartite response regulators"/>
    <property type="match status" value="1"/>
</dbReference>
<dbReference type="InterPro" id="IPR016032">
    <property type="entry name" value="Sig_transdc_resp-reg_C-effctor"/>
</dbReference>
<dbReference type="SMART" id="SM00862">
    <property type="entry name" value="Trans_reg_C"/>
    <property type="match status" value="1"/>
</dbReference>
<dbReference type="InterPro" id="IPR001867">
    <property type="entry name" value="OmpR/PhoB-type_DNA-bd"/>
</dbReference>
<dbReference type="AlphaFoldDB" id="A0A9W6KJZ6"/>
<dbReference type="Pfam" id="PF03704">
    <property type="entry name" value="BTAD"/>
    <property type="match status" value="1"/>
</dbReference>
<dbReference type="InterPro" id="IPR036388">
    <property type="entry name" value="WH-like_DNA-bd_sf"/>
</dbReference>
<evidence type="ECO:0000256" key="1">
    <source>
        <dbReference type="ARBA" id="ARBA00005820"/>
    </source>
</evidence>